<name>A0A2Y9APA0_9RHOB</name>
<dbReference type="Proteomes" id="UP000251571">
    <property type="component" value="Unassembled WGS sequence"/>
</dbReference>
<dbReference type="InterPro" id="IPR036890">
    <property type="entry name" value="HATPase_C_sf"/>
</dbReference>
<reference evidence="3 5" key="2">
    <citation type="submission" date="2018-03" db="EMBL/GenBank/DDBJ databases">
        <title>Genomic Encyclopedia of Archaeal and Bacterial Type Strains, Phase II (KMG-II): from individual species to whole genera.</title>
        <authorList>
            <person name="Goeker M."/>
        </authorList>
    </citation>
    <scope>NUCLEOTIDE SEQUENCE [LARGE SCALE GENOMIC DNA]</scope>
    <source>
        <strain evidence="3 5">DSM 25227</strain>
    </source>
</reference>
<evidence type="ECO:0000259" key="2">
    <source>
        <dbReference type="SMART" id="SM00387"/>
    </source>
</evidence>
<dbReference type="SUPFAM" id="SSF55874">
    <property type="entry name" value="ATPase domain of HSP90 chaperone/DNA topoisomerase II/histidine kinase"/>
    <property type="match status" value="1"/>
</dbReference>
<keyword evidence="5" id="KW-1185">Reference proteome</keyword>
<accession>A0A2Y9APA0</accession>
<dbReference type="SMART" id="SM00065">
    <property type="entry name" value="GAF"/>
    <property type="match status" value="1"/>
</dbReference>
<dbReference type="PANTHER" id="PTHR43102">
    <property type="entry name" value="SLR1143 PROTEIN"/>
    <property type="match status" value="1"/>
</dbReference>
<dbReference type="RefSeq" id="WP_170125402.1">
    <property type="nucleotide sequence ID" value="NZ_QGDJ01000004.1"/>
</dbReference>
<sequence>MLAPTPANQAQRLAAIREFDLGAQVHTQRLAGLVDLASQITDCPIALISIVREEGQSFEAACGLDVEGTDLQRSVCSFAILQEDILEIEDMRADPRTADNPLVTDPADPLLFYAGAPIVTADGVVLGSLCVLDRRPRRLGDQQRQALRVLADQAMRMLELHKALRAADELRREADHRVKNSLASIAAMTRMTARRSKSEETKAALAQVEARIAATSALHRELYRQDIGAEGIEVSDYIAQIVRHLAETAPEEIAISCRIEPLRLRGTQASALGLLINEMVSNAIKHGFPEERPGSIRVVGRLDEAQTYVLTCTDDGIGGAAKPSSSGLGGRLMQASALQLGGTMEHGPRTDGAGYLAELRFMPPLPAD</sequence>
<keyword evidence="4" id="KW-0808">Transferase</keyword>
<reference evidence="4 6" key="1">
    <citation type="submission" date="2016-10" db="EMBL/GenBank/DDBJ databases">
        <authorList>
            <person name="Cai Z."/>
        </authorList>
    </citation>
    <scope>NUCLEOTIDE SEQUENCE [LARGE SCALE GENOMIC DNA]</scope>
    <source>
        <strain evidence="4 6">DSM 25227</strain>
    </source>
</reference>
<dbReference type="InterPro" id="IPR011495">
    <property type="entry name" value="Sig_transdc_His_kin_sub2_dim/P"/>
</dbReference>
<gene>
    <name evidence="3" type="ORF">BCF38_104237</name>
    <name evidence="4" type="ORF">SAMN05421539_104237</name>
</gene>
<proteinExistence type="predicted"/>
<dbReference type="Gene3D" id="3.30.450.40">
    <property type="match status" value="1"/>
</dbReference>
<dbReference type="Pfam" id="PF01590">
    <property type="entry name" value="GAF"/>
    <property type="match status" value="1"/>
</dbReference>
<dbReference type="Gene3D" id="3.30.565.10">
    <property type="entry name" value="Histidine kinase-like ATPase, C-terminal domain"/>
    <property type="match status" value="1"/>
</dbReference>
<dbReference type="PANTHER" id="PTHR43102:SF2">
    <property type="entry name" value="GAF DOMAIN-CONTAINING PROTEIN"/>
    <property type="match status" value="1"/>
</dbReference>
<keyword evidence="4" id="KW-0418">Kinase</keyword>
<dbReference type="EMBL" id="UETC01000004">
    <property type="protein sequence ID" value="SSA45965.1"/>
    <property type="molecule type" value="Genomic_DNA"/>
</dbReference>
<dbReference type="InterPro" id="IPR003594">
    <property type="entry name" value="HATPase_dom"/>
</dbReference>
<evidence type="ECO:0000313" key="3">
    <source>
        <dbReference type="EMBL" id="PWJ19303.1"/>
    </source>
</evidence>
<evidence type="ECO:0000313" key="6">
    <source>
        <dbReference type="Proteomes" id="UP000251571"/>
    </source>
</evidence>
<evidence type="ECO:0000259" key="1">
    <source>
        <dbReference type="SMART" id="SM00065"/>
    </source>
</evidence>
<evidence type="ECO:0000313" key="5">
    <source>
        <dbReference type="Proteomes" id="UP000245839"/>
    </source>
</evidence>
<evidence type="ECO:0000313" key="4">
    <source>
        <dbReference type="EMBL" id="SSA45965.1"/>
    </source>
</evidence>
<dbReference type="InterPro" id="IPR029016">
    <property type="entry name" value="GAF-like_dom_sf"/>
</dbReference>
<dbReference type="Proteomes" id="UP000245839">
    <property type="component" value="Unassembled WGS sequence"/>
</dbReference>
<feature type="domain" description="Histidine kinase/HSP90-like ATPase" evidence="2">
    <location>
        <begin position="267"/>
        <end position="367"/>
    </location>
</feature>
<dbReference type="Pfam" id="PF07568">
    <property type="entry name" value="HisKA_2"/>
    <property type="match status" value="1"/>
</dbReference>
<dbReference type="SUPFAM" id="SSF55781">
    <property type="entry name" value="GAF domain-like"/>
    <property type="match status" value="1"/>
</dbReference>
<dbReference type="EMBL" id="QGDJ01000004">
    <property type="protein sequence ID" value="PWJ19303.1"/>
    <property type="molecule type" value="Genomic_DNA"/>
</dbReference>
<feature type="domain" description="GAF" evidence="1">
    <location>
        <begin position="25"/>
        <end position="168"/>
    </location>
</feature>
<dbReference type="SMART" id="SM00387">
    <property type="entry name" value="HATPase_c"/>
    <property type="match status" value="1"/>
</dbReference>
<dbReference type="GO" id="GO:0016301">
    <property type="term" value="F:kinase activity"/>
    <property type="evidence" value="ECO:0007669"/>
    <property type="project" value="UniProtKB-KW"/>
</dbReference>
<dbReference type="AlphaFoldDB" id="A0A2Y9APA0"/>
<organism evidence="4 6">
    <name type="scientific">Jannaschia seohaensis</name>
    <dbReference type="NCBI Taxonomy" id="475081"/>
    <lineage>
        <taxon>Bacteria</taxon>
        <taxon>Pseudomonadati</taxon>
        <taxon>Pseudomonadota</taxon>
        <taxon>Alphaproteobacteria</taxon>
        <taxon>Rhodobacterales</taxon>
        <taxon>Roseobacteraceae</taxon>
        <taxon>Jannaschia</taxon>
    </lineage>
</organism>
<protein>
    <submittedName>
        <fullName evidence="3 4">Two-component sensor histidine kinase</fullName>
    </submittedName>
</protein>
<dbReference type="InterPro" id="IPR003018">
    <property type="entry name" value="GAF"/>
</dbReference>